<organism evidence="2 3">
    <name type="scientific">Providencia sneebia DSM 19967</name>
    <dbReference type="NCBI Taxonomy" id="1141660"/>
    <lineage>
        <taxon>Bacteria</taxon>
        <taxon>Pseudomonadati</taxon>
        <taxon>Pseudomonadota</taxon>
        <taxon>Gammaproteobacteria</taxon>
        <taxon>Enterobacterales</taxon>
        <taxon>Morganellaceae</taxon>
        <taxon>Providencia</taxon>
    </lineage>
</organism>
<dbReference type="EMBL" id="AKKN01000008">
    <property type="protein sequence ID" value="EKT57463.1"/>
    <property type="molecule type" value="Genomic_DNA"/>
</dbReference>
<evidence type="ECO:0000256" key="1">
    <source>
        <dbReference type="SAM" id="Phobius"/>
    </source>
</evidence>
<accession>K8W9Z5</accession>
<keyword evidence="3" id="KW-1185">Reference proteome</keyword>
<sequence length="112" mass="12654">MLHLGFCYKDIKCKTTVLFIAIGLAFTGIDILFLQQPQPLPDKMGFVSAYREPVTKPLYEYGDPVYCYFKKAILVRQILKAGLPLLVVMKNMRVGQKADILFSDVKIKCCGC</sequence>
<reference evidence="2 3" key="1">
    <citation type="journal article" date="2012" name="BMC Genomics">
        <title>Comparative genomics of bacteria in the genus Providencia isolated from wild Drosophila melanogaster.</title>
        <authorList>
            <person name="Galac M.R."/>
            <person name="Lazzaro B.P."/>
        </authorList>
    </citation>
    <scope>NUCLEOTIDE SEQUENCE [LARGE SCALE GENOMIC DNA]</scope>
    <source>
        <strain evidence="2 3">DSM 19967</strain>
    </source>
</reference>
<evidence type="ECO:0000313" key="2">
    <source>
        <dbReference type="EMBL" id="EKT57463.1"/>
    </source>
</evidence>
<keyword evidence="1" id="KW-0812">Transmembrane</keyword>
<proteinExistence type="predicted"/>
<dbReference type="AlphaFoldDB" id="K8W9Z5"/>
<gene>
    <name evidence="2" type="ORF">OO7_08750</name>
</gene>
<evidence type="ECO:0000313" key="3">
    <source>
        <dbReference type="Proteomes" id="UP000010290"/>
    </source>
</evidence>
<comment type="caution">
    <text evidence="2">The sequence shown here is derived from an EMBL/GenBank/DDBJ whole genome shotgun (WGS) entry which is preliminary data.</text>
</comment>
<dbReference type="HOGENOM" id="CLU_2143641_0_0_6"/>
<feature type="transmembrane region" description="Helical" evidence="1">
    <location>
        <begin position="16"/>
        <end position="34"/>
    </location>
</feature>
<keyword evidence="1" id="KW-1133">Transmembrane helix</keyword>
<protein>
    <submittedName>
        <fullName evidence="2">Uncharacterized protein</fullName>
    </submittedName>
</protein>
<dbReference type="Proteomes" id="UP000010290">
    <property type="component" value="Chromosome"/>
</dbReference>
<keyword evidence="1" id="KW-0472">Membrane</keyword>
<name>K8W9Z5_9GAMM</name>